<feature type="transmembrane region" description="Helical" evidence="1">
    <location>
        <begin position="20"/>
        <end position="40"/>
    </location>
</feature>
<gene>
    <name evidence="2" type="ORF">GCM10009681_04230</name>
</gene>
<dbReference type="Proteomes" id="UP001500655">
    <property type="component" value="Unassembled WGS sequence"/>
</dbReference>
<keyword evidence="1" id="KW-1133">Transmembrane helix</keyword>
<feature type="transmembrane region" description="Helical" evidence="1">
    <location>
        <begin position="70"/>
        <end position="89"/>
    </location>
</feature>
<dbReference type="EMBL" id="BAAALS010000001">
    <property type="protein sequence ID" value="GAA1736802.1"/>
    <property type="molecule type" value="Genomic_DNA"/>
</dbReference>
<dbReference type="RefSeq" id="WP_344076087.1">
    <property type="nucleotide sequence ID" value="NZ_BAAALS010000001.1"/>
</dbReference>
<name>A0ABP4VVP9_9ACTN</name>
<proteinExistence type="predicted"/>
<keyword evidence="1" id="KW-0472">Membrane</keyword>
<protein>
    <submittedName>
        <fullName evidence="2">Uncharacterized protein</fullName>
    </submittedName>
</protein>
<organism evidence="2 3">
    <name type="scientific">Luedemannella helvata</name>
    <dbReference type="NCBI Taxonomy" id="349315"/>
    <lineage>
        <taxon>Bacteria</taxon>
        <taxon>Bacillati</taxon>
        <taxon>Actinomycetota</taxon>
        <taxon>Actinomycetes</taxon>
        <taxon>Micromonosporales</taxon>
        <taxon>Micromonosporaceae</taxon>
        <taxon>Luedemannella</taxon>
    </lineage>
</organism>
<accession>A0ABP4VVP9</accession>
<comment type="caution">
    <text evidence="2">The sequence shown here is derived from an EMBL/GenBank/DDBJ whole genome shotgun (WGS) entry which is preliminary data.</text>
</comment>
<keyword evidence="3" id="KW-1185">Reference proteome</keyword>
<sequence length="122" mass="12764">MRLLPPPTPDGALPWRTPILTFLIFCVPLGLAMCGASVAFDLRIGGDVAPLVVSICSTWAWFVKGPRHRGWAVAAVMGMAIAAGGFVHSGGSEFEVFLRALGVALAGAYAFAFITHLPVDGP</sequence>
<evidence type="ECO:0000256" key="1">
    <source>
        <dbReference type="SAM" id="Phobius"/>
    </source>
</evidence>
<feature type="transmembrane region" description="Helical" evidence="1">
    <location>
        <begin position="47"/>
        <end position="64"/>
    </location>
</feature>
<reference evidence="3" key="1">
    <citation type="journal article" date="2019" name="Int. J. Syst. Evol. Microbiol.">
        <title>The Global Catalogue of Microorganisms (GCM) 10K type strain sequencing project: providing services to taxonomists for standard genome sequencing and annotation.</title>
        <authorList>
            <consortium name="The Broad Institute Genomics Platform"/>
            <consortium name="The Broad Institute Genome Sequencing Center for Infectious Disease"/>
            <person name="Wu L."/>
            <person name="Ma J."/>
        </authorList>
    </citation>
    <scope>NUCLEOTIDE SEQUENCE [LARGE SCALE GENOMIC DNA]</scope>
    <source>
        <strain evidence="3">JCM 13249</strain>
    </source>
</reference>
<keyword evidence="1" id="KW-0812">Transmembrane</keyword>
<feature type="transmembrane region" description="Helical" evidence="1">
    <location>
        <begin position="96"/>
        <end position="119"/>
    </location>
</feature>
<evidence type="ECO:0000313" key="3">
    <source>
        <dbReference type="Proteomes" id="UP001500655"/>
    </source>
</evidence>
<evidence type="ECO:0000313" key="2">
    <source>
        <dbReference type="EMBL" id="GAA1736802.1"/>
    </source>
</evidence>